<reference evidence="8 9" key="1">
    <citation type="journal article" date="2013" name="Nat. Genet.">
        <title>The high-quality draft genome of peach (Prunus persica) identifies unique patterns of genetic diversity, domestication and genome evolution.</title>
        <authorList>
            <consortium name="International Peach Genome Initiative"/>
            <person name="Verde I."/>
            <person name="Abbott A.G."/>
            <person name="Scalabrin S."/>
            <person name="Jung S."/>
            <person name="Shu S."/>
            <person name="Marroni F."/>
            <person name="Zhebentyayeva T."/>
            <person name="Dettori M.T."/>
            <person name="Grimwood J."/>
            <person name="Cattonaro F."/>
            <person name="Zuccolo A."/>
            <person name="Rossini L."/>
            <person name="Jenkins J."/>
            <person name="Vendramin E."/>
            <person name="Meisel L.A."/>
            <person name="Decroocq V."/>
            <person name="Sosinski B."/>
            <person name="Prochnik S."/>
            <person name="Mitros T."/>
            <person name="Policriti A."/>
            <person name="Cipriani G."/>
            <person name="Dondini L."/>
            <person name="Ficklin S."/>
            <person name="Goodstein D.M."/>
            <person name="Xuan P."/>
            <person name="Del Fabbro C."/>
            <person name="Aramini V."/>
            <person name="Copetti D."/>
            <person name="Gonzalez S."/>
            <person name="Horner D.S."/>
            <person name="Falchi R."/>
            <person name="Lucas S."/>
            <person name="Mica E."/>
            <person name="Maldonado J."/>
            <person name="Lazzari B."/>
            <person name="Bielenberg D."/>
            <person name="Pirona R."/>
            <person name="Miculan M."/>
            <person name="Barakat A."/>
            <person name="Testolin R."/>
            <person name="Stella A."/>
            <person name="Tartarini S."/>
            <person name="Tonutti P."/>
            <person name="Arus P."/>
            <person name="Orellana A."/>
            <person name="Wells C."/>
            <person name="Main D."/>
            <person name="Vizzotto G."/>
            <person name="Silva H."/>
            <person name="Salamini F."/>
            <person name="Schmutz J."/>
            <person name="Morgante M."/>
            <person name="Rokhsar D.S."/>
        </authorList>
    </citation>
    <scope>NUCLEOTIDE SEQUENCE [LARGE SCALE GENOMIC DNA]</scope>
    <source>
        <strain evidence="9">cv. Nemared</strain>
    </source>
</reference>
<organism evidence="8 9">
    <name type="scientific">Prunus persica</name>
    <name type="common">Peach</name>
    <name type="synonym">Amygdalus persica</name>
    <dbReference type="NCBI Taxonomy" id="3760"/>
    <lineage>
        <taxon>Eukaryota</taxon>
        <taxon>Viridiplantae</taxon>
        <taxon>Streptophyta</taxon>
        <taxon>Embryophyta</taxon>
        <taxon>Tracheophyta</taxon>
        <taxon>Spermatophyta</taxon>
        <taxon>Magnoliopsida</taxon>
        <taxon>eudicotyledons</taxon>
        <taxon>Gunneridae</taxon>
        <taxon>Pentapetalae</taxon>
        <taxon>rosids</taxon>
        <taxon>fabids</taxon>
        <taxon>Rosales</taxon>
        <taxon>Rosaceae</taxon>
        <taxon>Amygdaloideae</taxon>
        <taxon>Amygdaleae</taxon>
        <taxon>Prunus</taxon>
    </lineage>
</organism>
<dbReference type="AlphaFoldDB" id="A0A251QYH6"/>
<dbReference type="InterPro" id="IPR040911">
    <property type="entry name" value="Exostosin_GT47"/>
</dbReference>
<dbReference type="PANTHER" id="PTHR11062:SF241">
    <property type="entry name" value="XYLOGLUCAN GALACTOSYLTRANSFERASE GT14-RELATED"/>
    <property type="match status" value="1"/>
</dbReference>
<evidence type="ECO:0000256" key="3">
    <source>
        <dbReference type="ARBA" id="ARBA00022676"/>
    </source>
</evidence>
<evidence type="ECO:0000256" key="5">
    <source>
        <dbReference type="ARBA" id="ARBA00023034"/>
    </source>
</evidence>
<keyword evidence="4" id="KW-0735">Signal-anchor</keyword>
<name>A0A251QYH6_PRUPE</name>
<feature type="transmembrane region" description="Helical" evidence="6">
    <location>
        <begin position="12"/>
        <end position="34"/>
    </location>
</feature>
<evidence type="ECO:0000256" key="2">
    <source>
        <dbReference type="ARBA" id="ARBA00010271"/>
    </source>
</evidence>
<dbReference type="Proteomes" id="UP000006882">
    <property type="component" value="Chromosome G1"/>
</dbReference>
<dbReference type="InterPro" id="IPR004263">
    <property type="entry name" value="Exostosin"/>
</dbReference>
<evidence type="ECO:0000313" key="8">
    <source>
        <dbReference type="EMBL" id="ONI28874.1"/>
    </source>
</evidence>
<dbReference type="OrthoDB" id="1924787at2759"/>
<keyword evidence="6" id="KW-0812">Transmembrane</keyword>
<dbReference type="GO" id="GO:0016757">
    <property type="term" value="F:glycosyltransferase activity"/>
    <property type="evidence" value="ECO:0007669"/>
    <property type="project" value="UniProtKB-KW"/>
</dbReference>
<comment type="similarity">
    <text evidence="2">Belongs to the glycosyltransferase 47 family.</text>
</comment>
<evidence type="ECO:0000313" key="9">
    <source>
        <dbReference type="Proteomes" id="UP000006882"/>
    </source>
</evidence>
<keyword evidence="6" id="KW-1133">Transmembrane helix</keyword>
<sequence length="490" mass="56286">MEKPLARKSSQEVWSGILAPFFILCLVLLCLSYSTLLGVTNGVNLLVIKQVHTINIWKINHTEDSCANRYIYIHEGLPARFNYDFLNNCESLSAGTCNCNTPNMCPHLVNLGLGPQVNDSEGVLANKSWFKTNPYLLEVIFHNKMKRYECLTKNSSLASAIYVPFYPSMDVGVHLWDSNLTIRDSSARDYVKWLSGQPEWMKMWGRDHFFVSGRIAWDFRRERDNSSDWGSKLRFLPESMNMTMLSIEGGRWKNDIAIPYPTNFHPAKDSEVVQWQNRVREQERRYLFSFVGAPRPHQQTSIRGKLIDHCQASTNCKFLHCDEKKCGNPVTVMRVFKSSVYCLQPGGDSYTRRSAFDAFLAGCIPVFFHPATAYTQYLWHLPKNHTKFSVFIPVRDVEDLKEGLIEKVLLGISKDKEVAMREEVIRLIPKLVYANPRSRLGTQDAFDIAVQGILERIENVRKVIREGRDPSIGFADEDNDKFKFPETLDS</sequence>
<evidence type="ECO:0000259" key="7">
    <source>
        <dbReference type="Pfam" id="PF03016"/>
    </source>
</evidence>
<dbReference type="GO" id="GO:0000139">
    <property type="term" value="C:Golgi membrane"/>
    <property type="evidence" value="ECO:0007669"/>
    <property type="project" value="UniProtKB-SubCell"/>
</dbReference>
<protein>
    <recommendedName>
        <fullName evidence="7">Exostosin GT47 domain-containing protein</fullName>
    </recommendedName>
</protein>
<gene>
    <name evidence="8" type="ORF">PRUPE_1G165800</name>
</gene>
<keyword evidence="3" id="KW-0328">Glycosyltransferase</keyword>
<dbReference type="Gramene" id="ONI28874">
    <property type="protein sequence ID" value="ONI28874"/>
    <property type="gene ID" value="PRUPE_1G165800"/>
</dbReference>
<dbReference type="EMBL" id="CM007651">
    <property type="protein sequence ID" value="ONI28874.1"/>
    <property type="molecule type" value="Genomic_DNA"/>
</dbReference>
<evidence type="ECO:0000256" key="6">
    <source>
        <dbReference type="SAM" id="Phobius"/>
    </source>
</evidence>
<keyword evidence="9" id="KW-1185">Reference proteome</keyword>
<feature type="domain" description="Exostosin GT47" evidence="7">
    <location>
        <begin position="66"/>
        <end position="402"/>
    </location>
</feature>
<evidence type="ECO:0000256" key="4">
    <source>
        <dbReference type="ARBA" id="ARBA00022968"/>
    </source>
</evidence>
<comment type="subcellular location">
    <subcellularLocation>
        <location evidence="1">Golgi apparatus membrane</location>
        <topology evidence="1">Single-pass type II membrane protein</topology>
    </subcellularLocation>
</comment>
<dbReference type="Pfam" id="PF03016">
    <property type="entry name" value="Exostosin_GT47"/>
    <property type="match status" value="1"/>
</dbReference>
<keyword evidence="3" id="KW-0808">Transferase</keyword>
<dbReference type="eggNOG" id="KOG1021">
    <property type="taxonomic scope" value="Eukaryota"/>
</dbReference>
<dbReference type="PANTHER" id="PTHR11062">
    <property type="entry name" value="EXOSTOSIN HEPARAN SULFATE GLYCOSYLTRANSFERASE -RELATED"/>
    <property type="match status" value="1"/>
</dbReference>
<proteinExistence type="inferred from homology"/>
<keyword evidence="5" id="KW-0333">Golgi apparatus</keyword>
<evidence type="ECO:0000256" key="1">
    <source>
        <dbReference type="ARBA" id="ARBA00004323"/>
    </source>
</evidence>
<accession>A0A251QYH6</accession>
<keyword evidence="6" id="KW-0472">Membrane</keyword>